<protein>
    <submittedName>
        <fullName evidence="1">HAD-IA family hydrolase</fullName>
    </submittedName>
</protein>
<dbReference type="EMBL" id="JBHUEA010000030">
    <property type="protein sequence ID" value="MFD1722850.1"/>
    <property type="molecule type" value="Genomic_DNA"/>
</dbReference>
<dbReference type="InterPro" id="IPR051806">
    <property type="entry name" value="HAD-like_SPP"/>
</dbReference>
<dbReference type="GO" id="GO:0016787">
    <property type="term" value="F:hydrolase activity"/>
    <property type="evidence" value="ECO:0007669"/>
    <property type="project" value="UniProtKB-KW"/>
</dbReference>
<keyword evidence="2" id="KW-1185">Reference proteome</keyword>
<gene>
    <name evidence="1" type="ORF">ACFSBI_14950</name>
</gene>
<dbReference type="Gene3D" id="3.40.50.1000">
    <property type="entry name" value="HAD superfamily/HAD-like"/>
    <property type="match status" value="1"/>
</dbReference>
<sequence>MTVVLDVAAVLFDMDGTLIDSTPAVDRAWAEWERRWGVRLGVRASALGRPARDIVAERVPAADAEAAFRDIERLEVADTAGIVRLPGVTALLEALPPDRWAIATSCSEPLAAARLAAAGITPGALITADDTALGKPAPDPYLAAAAALGVDPADCLVVEDAVAGVVAGRAAGCRVLGVLGSAPASALGADVVAPGLDAVRAEAAEGRIRVVVDPQV</sequence>
<dbReference type="RefSeq" id="WP_377936314.1">
    <property type="nucleotide sequence ID" value="NZ_JBHUEA010000030.1"/>
</dbReference>
<evidence type="ECO:0000313" key="1">
    <source>
        <dbReference type="EMBL" id="MFD1722850.1"/>
    </source>
</evidence>
<dbReference type="SFLD" id="SFLDS00003">
    <property type="entry name" value="Haloacid_Dehalogenase"/>
    <property type="match status" value="1"/>
</dbReference>
<organism evidence="1 2">
    <name type="scientific">Amnibacterium endophyticum</name>
    <dbReference type="NCBI Taxonomy" id="2109337"/>
    <lineage>
        <taxon>Bacteria</taxon>
        <taxon>Bacillati</taxon>
        <taxon>Actinomycetota</taxon>
        <taxon>Actinomycetes</taxon>
        <taxon>Micrococcales</taxon>
        <taxon>Microbacteriaceae</taxon>
        <taxon>Amnibacterium</taxon>
    </lineage>
</organism>
<dbReference type="InterPro" id="IPR006439">
    <property type="entry name" value="HAD-SF_hydro_IA"/>
</dbReference>
<dbReference type="InterPro" id="IPR023198">
    <property type="entry name" value="PGP-like_dom2"/>
</dbReference>
<dbReference type="SFLD" id="SFLDG01129">
    <property type="entry name" value="C1.5:_HAD__Beta-PGM__Phosphata"/>
    <property type="match status" value="1"/>
</dbReference>
<reference evidence="2" key="1">
    <citation type="journal article" date="2019" name="Int. J. Syst. Evol. Microbiol.">
        <title>The Global Catalogue of Microorganisms (GCM) 10K type strain sequencing project: providing services to taxonomists for standard genome sequencing and annotation.</title>
        <authorList>
            <consortium name="The Broad Institute Genomics Platform"/>
            <consortium name="The Broad Institute Genome Sequencing Center for Infectious Disease"/>
            <person name="Wu L."/>
            <person name="Ma J."/>
        </authorList>
    </citation>
    <scope>NUCLEOTIDE SEQUENCE [LARGE SCALE GENOMIC DNA]</scope>
    <source>
        <strain evidence="2">CGMCC 1.12471</strain>
    </source>
</reference>
<dbReference type="NCBIfam" id="TIGR01509">
    <property type="entry name" value="HAD-SF-IA-v3"/>
    <property type="match status" value="1"/>
</dbReference>
<name>A0ABW4LH99_9MICO</name>
<comment type="caution">
    <text evidence="1">The sequence shown here is derived from an EMBL/GenBank/DDBJ whole genome shotgun (WGS) entry which is preliminary data.</text>
</comment>
<dbReference type="SUPFAM" id="SSF56784">
    <property type="entry name" value="HAD-like"/>
    <property type="match status" value="1"/>
</dbReference>
<dbReference type="PANTHER" id="PTHR43481">
    <property type="entry name" value="FRUCTOSE-1-PHOSPHATE PHOSPHATASE"/>
    <property type="match status" value="1"/>
</dbReference>
<dbReference type="InterPro" id="IPR036412">
    <property type="entry name" value="HAD-like_sf"/>
</dbReference>
<dbReference type="InterPro" id="IPR023214">
    <property type="entry name" value="HAD_sf"/>
</dbReference>
<dbReference type="PANTHER" id="PTHR43481:SF4">
    <property type="entry name" value="GLYCEROL-1-PHOSPHATE PHOSPHOHYDROLASE 1-RELATED"/>
    <property type="match status" value="1"/>
</dbReference>
<dbReference type="NCBIfam" id="TIGR01549">
    <property type="entry name" value="HAD-SF-IA-v1"/>
    <property type="match status" value="1"/>
</dbReference>
<dbReference type="Pfam" id="PF00702">
    <property type="entry name" value="Hydrolase"/>
    <property type="match status" value="1"/>
</dbReference>
<accession>A0ABW4LH99</accession>
<proteinExistence type="predicted"/>
<keyword evidence="1" id="KW-0378">Hydrolase</keyword>
<dbReference type="Proteomes" id="UP001597347">
    <property type="component" value="Unassembled WGS sequence"/>
</dbReference>
<dbReference type="Gene3D" id="1.10.150.240">
    <property type="entry name" value="Putative phosphatase, domain 2"/>
    <property type="match status" value="1"/>
</dbReference>
<evidence type="ECO:0000313" key="2">
    <source>
        <dbReference type="Proteomes" id="UP001597347"/>
    </source>
</evidence>